<proteinExistence type="predicted"/>
<accession>A0A0F9TIU9</accession>
<feature type="domain" description="Glycosyltransferase 2-like" evidence="1">
    <location>
        <begin position="9"/>
        <end position="106"/>
    </location>
</feature>
<dbReference type="PANTHER" id="PTHR43630:SF2">
    <property type="entry name" value="GLYCOSYLTRANSFERASE"/>
    <property type="match status" value="1"/>
</dbReference>
<evidence type="ECO:0000259" key="1">
    <source>
        <dbReference type="Pfam" id="PF00535"/>
    </source>
</evidence>
<dbReference type="AlphaFoldDB" id="A0A0F9TIU9"/>
<protein>
    <recommendedName>
        <fullName evidence="1">Glycosyltransferase 2-like domain-containing protein</fullName>
    </recommendedName>
</protein>
<dbReference type="SUPFAM" id="SSF53448">
    <property type="entry name" value="Nucleotide-diphospho-sugar transferases"/>
    <property type="match status" value="1"/>
</dbReference>
<gene>
    <name evidence="2" type="ORF">LCGC14_0342060</name>
</gene>
<dbReference type="InterPro" id="IPR029044">
    <property type="entry name" value="Nucleotide-diphossugar_trans"/>
</dbReference>
<name>A0A0F9TIU9_9ZZZZ</name>
<evidence type="ECO:0000313" key="2">
    <source>
        <dbReference type="EMBL" id="KKN79189.1"/>
    </source>
</evidence>
<dbReference type="Gene3D" id="3.90.550.10">
    <property type="entry name" value="Spore Coat Polysaccharide Biosynthesis Protein SpsA, Chain A"/>
    <property type="match status" value="1"/>
</dbReference>
<dbReference type="PANTHER" id="PTHR43630">
    <property type="entry name" value="POLY-BETA-1,6-N-ACETYL-D-GLUCOSAMINE SYNTHASE"/>
    <property type="match status" value="1"/>
</dbReference>
<reference evidence="2" key="1">
    <citation type="journal article" date="2015" name="Nature">
        <title>Complex archaea that bridge the gap between prokaryotes and eukaryotes.</title>
        <authorList>
            <person name="Spang A."/>
            <person name="Saw J.H."/>
            <person name="Jorgensen S.L."/>
            <person name="Zaremba-Niedzwiedzka K."/>
            <person name="Martijn J."/>
            <person name="Lind A.E."/>
            <person name="van Eijk R."/>
            <person name="Schleper C."/>
            <person name="Guy L."/>
            <person name="Ettema T.J."/>
        </authorList>
    </citation>
    <scope>NUCLEOTIDE SEQUENCE</scope>
</reference>
<dbReference type="EMBL" id="LAZR01000251">
    <property type="protein sequence ID" value="KKN79189.1"/>
    <property type="molecule type" value="Genomic_DNA"/>
</dbReference>
<sequence>MKNNRTTVSLVILVHNVKDHIELCLKSACQLENSIVPLIDEVIFVDHNSTDGTINKAIDYLSSLNIKHSIAHYTGKFEFDKARNMGIALCNSKVILMLDADERLVITHEELFRQFIDNVSHGWTAGIMATKNPTTQYDGSTDFIASGMRRIFPNDVSYFYKTPIHEVLQHPPDALMVAVPGAYIAHLGYDMFLKEIGEKYDRNMKGLVSEIDRDITNGVTWYFIGNTLGLKGKFIEQKQAYALALVHGKLGIGIGNYIKEKLEYLEQNLINQRYLKETL</sequence>
<dbReference type="Pfam" id="PF00535">
    <property type="entry name" value="Glycos_transf_2"/>
    <property type="match status" value="1"/>
</dbReference>
<comment type="caution">
    <text evidence="2">The sequence shown here is derived from an EMBL/GenBank/DDBJ whole genome shotgun (WGS) entry which is preliminary data.</text>
</comment>
<dbReference type="InterPro" id="IPR001173">
    <property type="entry name" value="Glyco_trans_2-like"/>
</dbReference>
<organism evidence="2">
    <name type="scientific">marine sediment metagenome</name>
    <dbReference type="NCBI Taxonomy" id="412755"/>
    <lineage>
        <taxon>unclassified sequences</taxon>
        <taxon>metagenomes</taxon>
        <taxon>ecological metagenomes</taxon>
    </lineage>
</organism>